<dbReference type="GeneTree" id="ENSGT00940000155686"/>
<dbReference type="CDD" id="cd08771">
    <property type="entry name" value="DLP_1"/>
    <property type="match status" value="1"/>
</dbReference>
<organism evidence="4 5">
    <name type="scientific">Sciurus vulgaris</name>
    <name type="common">Eurasian red squirrel</name>
    <dbReference type="NCBI Taxonomy" id="55149"/>
    <lineage>
        <taxon>Eukaryota</taxon>
        <taxon>Metazoa</taxon>
        <taxon>Chordata</taxon>
        <taxon>Craniata</taxon>
        <taxon>Vertebrata</taxon>
        <taxon>Euteleostomi</taxon>
        <taxon>Mammalia</taxon>
        <taxon>Eutheria</taxon>
        <taxon>Euarchontoglires</taxon>
        <taxon>Glires</taxon>
        <taxon>Rodentia</taxon>
        <taxon>Sciuromorpha</taxon>
        <taxon>Sciuridae</taxon>
        <taxon>Sciurinae</taxon>
        <taxon>Sciurini</taxon>
        <taxon>Sciurus</taxon>
    </lineage>
</organism>
<accession>A0A8D2DA56</accession>
<sequence>MDPGEDHLCRQYEEKVRPCIDLIDALRALGVEQDLPLPAIAVIGDQSSGKSSVLEALSGVALPRGSGEDRSLIIAAGHLVASRAAPHSPRFWGLVAALQLSGCPSSPAAQNIIAGSGLGISDELISLEVSSPGVPDLTLIDLPGITRVAVGDQPADIGRQIKRLIRKYIQKQETINLVVVPSNVDIATTEALSMAQEEDPDGDRTIGILTKPDLVDKGTEDQVVGVVRNLVCHLKKGYMIVKCRGQQDIQTRLSLAKALQKEKAFFEDHPQFRWGEQCVSREVLPGWKSDPRPQCGRESQEPSVLSSFPGRLQGLPWSDRAVPSGCPGALCAAPTAARRREATI</sequence>
<dbReference type="Ensembl" id="ENSSVLT00005023719.1">
    <property type="protein sequence ID" value="ENSSVLP00005021292.1"/>
    <property type="gene ID" value="ENSSVLG00005016342.1"/>
</dbReference>
<dbReference type="GO" id="GO:0005886">
    <property type="term" value="C:plasma membrane"/>
    <property type="evidence" value="ECO:0007669"/>
    <property type="project" value="TreeGrafter"/>
</dbReference>
<dbReference type="PANTHER" id="PTHR11566:SF217">
    <property type="entry name" value="INTERFERON-INDUCED GTP-BINDING PROTEIN MX1"/>
    <property type="match status" value="1"/>
</dbReference>
<dbReference type="GO" id="GO:0005634">
    <property type="term" value="C:nucleus"/>
    <property type="evidence" value="ECO:0007669"/>
    <property type="project" value="TreeGrafter"/>
</dbReference>
<dbReference type="InterPro" id="IPR001401">
    <property type="entry name" value="Dynamin_GTPase"/>
</dbReference>
<dbReference type="PROSITE" id="PS51718">
    <property type="entry name" value="G_DYNAMIN_2"/>
    <property type="match status" value="1"/>
</dbReference>
<dbReference type="GO" id="GO:0031623">
    <property type="term" value="P:receptor internalization"/>
    <property type="evidence" value="ECO:0007669"/>
    <property type="project" value="TreeGrafter"/>
</dbReference>
<proteinExistence type="predicted"/>
<dbReference type="AlphaFoldDB" id="A0A8D2DA56"/>
<protein>
    <recommendedName>
        <fullName evidence="3">Dynamin-type G domain-containing protein</fullName>
    </recommendedName>
</protein>
<dbReference type="SMART" id="SM00053">
    <property type="entry name" value="DYNc"/>
    <property type="match status" value="1"/>
</dbReference>
<dbReference type="Proteomes" id="UP000694564">
    <property type="component" value="Chromosome 10"/>
</dbReference>
<dbReference type="InterPro" id="IPR045063">
    <property type="entry name" value="Dynamin_N"/>
</dbReference>
<keyword evidence="1" id="KW-0547">Nucleotide-binding</keyword>
<dbReference type="InterPro" id="IPR022812">
    <property type="entry name" value="Dynamin"/>
</dbReference>
<dbReference type="Pfam" id="PF01031">
    <property type="entry name" value="Dynamin_M"/>
    <property type="match status" value="1"/>
</dbReference>
<evidence type="ECO:0000256" key="2">
    <source>
        <dbReference type="ARBA" id="ARBA00023134"/>
    </source>
</evidence>
<evidence type="ECO:0000259" key="3">
    <source>
        <dbReference type="PROSITE" id="PS51718"/>
    </source>
</evidence>
<dbReference type="SUPFAM" id="SSF52540">
    <property type="entry name" value="P-loop containing nucleoside triphosphate hydrolases"/>
    <property type="match status" value="1"/>
</dbReference>
<dbReference type="Gene3D" id="3.40.50.300">
    <property type="entry name" value="P-loop containing nucleotide triphosphate hydrolases"/>
    <property type="match status" value="2"/>
</dbReference>
<dbReference type="InterPro" id="IPR027417">
    <property type="entry name" value="P-loop_NTPase"/>
</dbReference>
<reference evidence="4" key="1">
    <citation type="submission" date="2025-08" db="UniProtKB">
        <authorList>
            <consortium name="Ensembl"/>
        </authorList>
    </citation>
    <scope>IDENTIFICATION</scope>
</reference>
<dbReference type="InterPro" id="IPR000375">
    <property type="entry name" value="Dynamin_stalk"/>
</dbReference>
<dbReference type="GO" id="GO:0008017">
    <property type="term" value="F:microtubule binding"/>
    <property type="evidence" value="ECO:0007669"/>
    <property type="project" value="TreeGrafter"/>
</dbReference>
<dbReference type="GO" id="GO:0051607">
    <property type="term" value="P:defense response to virus"/>
    <property type="evidence" value="ECO:0007669"/>
    <property type="project" value="TreeGrafter"/>
</dbReference>
<name>A0A8D2DA56_SCIVU</name>
<dbReference type="GO" id="GO:0003924">
    <property type="term" value="F:GTPase activity"/>
    <property type="evidence" value="ECO:0007669"/>
    <property type="project" value="InterPro"/>
</dbReference>
<feature type="domain" description="Dynamin-type G" evidence="3">
    <location>
        <begin position="34"/>
        <end position="301"/>
    </location>
</feature>
<dbReference type="PANTHER" id="PTHR11566">
    <property type="entry name" value="DYNAMIN"/>
    <property type="match status" value="1"/>
</dbReference>
<dbReference type="GO" id="GO:0005874">
    <property type="term" value="C:microtubule"/>
    <property type="evidence" value="ECO:0007669"/>
    <property type="project" value="TreeGrafter"/>
</dbReference>
<evidence type="ECO:0000313" key="4">
    <source>
        <dbReference type="Ensembl" id="ENSSVLP00005021292.1"/>
    </source>
</evidence>
<reference evidence="4" key="2">
    <citation type="submission" date="2025-09" db="UniProtKB">
        <authorList>
            <consortium name="Ensembl"/>
        </authorList>
    </citation>
    <scope>IDENTIFICATION</scope>
</reference>
<dbReference type="GO" id="GO:0016185">
    <property type="term" value="P:synaptic vesicle budding from presynaptic endocytic zone membrane"/>
    <property type="evidence" value="ECO:0007669"/>
    <property type="project" value="TreeGrafter"/>
</dbReference>
<evidence type="ECO:0000256" key="1">
    <source>
        <dbReference type="ARBA" id="ARBA00022741"/>
    </source>
</evidence>
<dbReference type="Pfam" id="PF00350">
    <property type="entry name" value="Dynamin_N"/>
    <property type="match status" value="2"/>
</dbReference>
<keyword evidence="2" id="KW-0342">GTP-binding</keyword>
<dbReference type="InterPro" id="IPR030381">
    <property type="entry name" value="G_DYNAMIN_dom"/>
</dbReference>
<keyword evidence="5" id="KW-1185">Reference proteome</keyword>
<evidence type="ECO:0000313" key="5">
    <source>
        <dbReference type="Proteomes" id="UP000694564"/>
    </source>
</evidence>
<dbReference type="PRINTS" id="PR00195">
    <property type="entry name" value="DYNAMIN"/>
</dbReference>
<dbReference type="GO" id="GO:0005737">
    <property type="term" value="C:cytoplasm"/>
    <property type="evidence" value="ECO:0007669"/>
    <property type="project" value="TreeGrafter"/>
</dbReference>
<dbReference type="GO" id="GO:0098793">
    <property type="term" value="C:presynapse"/>
    <property type="evidence" value="ECO:0007669"/>
    <property type="project" value="GOC"/>
</dbReference>
<dbReference type="GO" id="GO:0005525">
    <property type="term" value="F:GTP binding"/>
    <property type="evidence" value="ECO:0007669"/>
    <property type="project" value="InterPro"/>
</dbReference>